<sequence length="448" mass="47403">MSTAPSSPAAGDTPPISHARILALAGPIILSNVSVPLLGVVDTAIVGRLDDPAFIGAVAVGATLFSFLYWSFGFLRMGTTGLTAQARGARDGIEVTACLARALMIAGAAGAALILLQALLAAGTFPLMDASAEVESHARTYFAIRIWSAPAALGMFALVGWFVGLSRTRTVLLLQLLLNGLNIALDLVLGLWLGWGVVGVAVGTVIAEWTATLTGLAIALAYARRTPLPSWAQIVERARIVRTIAVNRDIMIRSILLLLAFAIFTREGARAGDLTLAANAVLIHFFHVSAYALDGFAFAVEALVGEAIGGKDRTALRRAVRLTTLWSAGAALFASLVYLAAGGLVIDLLTILPEVRAEARVYVLWAALAPLTGLWCFLLDGIFIGATRGREMRNAMIAAFAVYLAAWAMLIPAFGNHGLWATIHVFFIARALTLLVYYPRVVGDAEAR</sequence>
<feature type="transmembrane region" description="Helical" evidence="6">
    <location>
        <begin position="244"/>
        <end position="264"/>
    </location>
</feature>
<evidence type="ECO:0000256" key="2">
    <source>
        <dbReference type="ARBA" id="ARBA00010199"/>
    </source>
</evidence>
<evidence type="ECO:0000256" key="5">
    <source>
        <dbReference type="ARBA" id="ARBA00023136"/>
    </source>
</evidence>
<dbReference type="Proteomes" id="UP001055804">
    <property type="component" value="Unassembled WGS sequence"/>
</dbReference>
<accession>A0A9J6PD16</accession>
<comment type="similarity">
    <text evidence="2">Belongs to the multi antimicrobial extrusion (MATE) (TC 2.A.66.1) family.</text>
</comment>
<feature type="transmembrane region" description="Helical" evidence="6">
    <location>
        <begin position="362"/>
        <end position="383"/>
    </location>
</feature>
<name>A0A9J6PD16_9PROT</name>
<dbReference type="InterPro" id="IPR044644">
    <property type="entry name" value="DinF-like"/>
</dbReference>
<keyword evidence="4 6" id="KW-1133">Transmembrane helix</keyword>
<comment type="caution">
    <text evidence="7">The sequence shown here is derived from an EMBL/GenBank/DDBJ whole genome shotgun (WGS) entry which is preliminary data.</text>
</comment>
<keyword evidence="5 6" id="KW-0472">Membrane</keyword>
<feature type="transmembrane region" description="Helical" evidence="6">
    <location>
        <begin position="201"/>
        <end position="223"/>
    </location>
</feature>
<reference evidence="7" key="1">
    <citation type="submission" date="2022-06" db="EMBL/GenBank/DDBJ databases">
        <title>Isolation and Genomics of Futiania mangrovii gen. nov., sp. nov., a Rare and Metabolically-versatile member in the Class Alphaproteobacteria.</title>
        <authorList>
            <person name="Liu L."/>
            <person name="Huang W.-C."/>
            <person name="Pan J."/>
            <person name="Li J."/>
            <person name="Huang Y."/>
            <person name="Du H."/>
            <person name="Liu Y."/>
            <person name="Li M."/>
        </authorList>
    </citation>
    <scope>NUCLEOTIDE SEQUENCE</scope>
    <source>
        <strain evidence="7">FT118</strain>
    </source>
</reference>
<comment type="subcellular location">
    <subcellularLocation>
        <location evidence="1">Membrane</location>
        <topology evidence="1">Multi-pass membrane protein</topology>
    </subcellularLocation>
</comment>
<evidence type="ECO:0000256" key="6">
    <source>
        <dbReference type="SAM" id="Phobius"/>
    </source>
</evidence>
<dbReference type="PANTHER" id="PTHR42893">
    <property type="entry name" value="PROTEIN DETOXIFICATION 44, CHLOROPLASTIC-RELATED"/>
    <property type="match status" value="1"/>
</dbReference>
<feature type="transmembrane region" description="Helical" evidence="6">
    <location>
        <begin position="98"/>
        <end position="122"/>
    </location>
</feature>
<dbReference type="NCBIfam" id="TIGR00797">
    <property type="entry name" value="matE"/>
    <property type="match status" value="1"/>
</dbReference>
<feature type="transmembrane region" description="Helical" evidence="6">
    <location>
        <begin position="53"/>
        <end position="77"/>
    </location>
</feature>
<feature type="transmembrane region" description="Helical" evidence="6">
    <location>
        <begin position="176"/>
        <end position="195"/>
    </location>
</feature>
<feature type="transmembrane region" description="Helical" evidence="6">
    <location>
        <begin position="420"/>
        <end position="438"/>
    </location>
</feature>
<feature type="transmembrane region" description="Helical" evidence="6">
    <location>
        <begin position="21"/>
        <end position="41"/>
    </location>
</feature>
<dbReference type="AlphaFoldDB" id="A0A9J6PD16"/>
<keyword evidence="8" id="KW-1185">Reference proteome</keyword>
<organism evidence="7 8">
    <name type="scientific">Futiania mangrovi</name>
    <dbReference type="NCBI Taxonomy" id="2959716"/>
    <lineage>
        <taxon>Bacteria</taxon>
        <taxon>Pseudomonadati</taxon>
        <taxon>Pseudomonadota</taxon>
        <taxon>Alphaproteobacteria</taxon>
        <taxon>Futianiales</taxon>
        <taxon>Futianiaceae</taxon>
        <taxon>Futiania</taxon>
    </lineage>
</organism>
<dbReference type="GO" id="GO:0005886">
    <property type="term" value="C:plasma membrane"/>
    <property type="evidence" value="ECO:0007669"/>
    <property type="project" value="TreeGrafter"/>
</dbReference>
<gene>
    <name evidence="7" type="ORF">NJQ99_07295</name>
</gene>
<dbReference type="GO" id="GO:0042910">
    <property type="term" value="F:xenobiotic transmembrane transporter activity"/>
    <property type="evidence" value="ECO:0007669"/>
    <property type="project" value="InterPro"/>
</dbReference>
<evidence type="ECO:0000256" key="1">
    <source>
        <dbReference type="ARBA" id="ARBA00004141"/>
    </source>
</evidence>
<feature type="transmembrane region" description="Helical" evidence="6">
    <location>
        <begin position="142"/>
        <end position="164"/>
    </location>
</feature>
<feature type="transmembrane region" description="Helical" evidence="6">
    <location>
        <begin position="276"/>
        <end position="304"/>
    </location>
</feature>
<dbReference type="RefSeq" id="WP_269332174.1">
    <property type="nucleotide sequence ID" value="NZ_JAMZFT010000002.1"/>
</dbReference>
<keyword evidence="3 6" id="KW-0812">Transmembrane</keyword>
<dbReference type="EMBL" id="JAMZFT010000002">
    <property type="protein sequence ID" value="MCP1336206.1"/>
    <property type="molecule type" value="Genomic_DNA"/>
</dbReference>
<dbReference type="GO" id="GO:0015297">
    <property type="term" value="F:antiporter activity"/>
    <property type="evidence" value="ECO:0007669"/>
    <property type="project" value="InterPro"/>
</dbReference>
<dbReference type="PANTHER" id="PTHR42893:SF46">
    <property type="entry name" value="PROTEIN DETOXIFICATION 44, CHLOROPLASTIC"/>
    <property type="match status" value="1"/>
</dbReference>
<dbReference type="InterPro" id="IPR002528">
    <property type="entry name" value="MATE_fam"/>
</dbReference>
<protein>
    <submittedName>
        <fullName evidence="7">MATE family efflux transporter</fullName>
    </submittedName>
</protein>
<proteinExistence type="inferred from homology"/>
<feature type="transmembrane region" description="Helical" evidence="6">
    <location>
        <begin position="395"/>
        <end position="414"/>
    </location>
</feature>
<evidence type="ECO:0000313" key="8">
    <source>
        <dbReference type="Proteomes" id="UP001055804"/>
    </source>
</evidence>
<evidence type="ECO:0000256" key="4">
    <source>
        <dbReference type="ARBA" id="ARBA00022989"/>
    </source>
</evidence>
<dbReference type="CDD" id="cd13136">
    <property type="entry name" value="MATE_DinF_like"/>
    <property type="match status" value="1"/>
</dbReference>
<feature type="transmembrane region" description="Helical" evidence="6">
    <location>
        <begin position="325"/>
        <end position="350"/>
    </location>
</feature>
<evidence type="ECO:0000256" key="3">
    <source>
        <dbReference type="ARBA" id="ARBA00022692"/>
    </source>
</evidence>
<dbReference type="Pfam" id="PF01554">
    <property type="entry name" value="MatE"/>
    <property type="match status" value="2"/>
</dbReference>
<evidence type="ECO:0000313" key="7">
    <source>
        <dbReference type="EMBL" id="MCP1336206.1"/>
    </source>
</evidence>